<evidence type="ECO:0000313" key="6">
    <source>
        <dbReference type="Proteomes" id="UP000004662"/>
    </source>
</evidence>
<evidence type="ECO:0000256" key="2">
    <source>
        <dbReference type="ARBA" id="ARBA00022679"/>
    </source>
</evidence>
<dbReference type="EMBL" id="CM001368">
    <property type="protein sequence ID" value="EHJ47828.1"/>
    <property type="molecule type" value="Genomic_DNA"/>
</dbReference>
<protein>
    <recommendedName>
        <fullName evidence="3">Methyltransferase</fullName>
        <ecNumber evidence="3">2.1.1.-</ecNumber>
    </recommendedName>
</protein>
<gene>
    <name evidence="5" type="ORF">DFW101_1821</name>
</gene>
<evidence type="ECO:0000256" key="3">
    <source>
        <dbReference type="RuleBase" id="RU362026"/>
    </source>
</evidence>
<dbReference type="Proteomes" id="UP000004662">
    <property type="component" value="Chromosome"/>
</dbReference>
<dbReference type="eggNOG" id="COG0863">
    <property type="taxonomic scope" value="Bacteria"/>
</dbReference>
<sequence length="320" mass="35065">MSHKQQKKDGNTGTSREALGLVPAKETAAPACPLADALAEGFVHGDALELLPRLPARSVDLFFMSPPYADARAYSRIHPDRYVEWFLPFARAMLDAAKDSGSMILNIKNRVANRGALKGQRHPYVYALVLALQHMGWRWLETYIWAKPNAVPGRFGPRTKDSFEYVYHFAKGVRPHFDLDAVRVPYKADPAEIARRKRDTLGRRNTMAGFGRDRTKTYLLGGADPGNVVSVPQTYNQHRGVAHTAAMPEGLAEFFIRVASPAGGVVIDPFAGSGTTVVVARRLGRLAGGFELHEEYVAEAKRRLAADVADDVPGSLTDAG</sequence>
<evidence type="ECO:0000259" key="4">
    <source>
        <dbReference type="Pfam" id="PF01555"/>
    </source>
</evidence>
<keyword evidence="2" id="KW-0808">Transferase</keyword>
<keyword evidence="1 5" id="KW-0489">Methyltransferase</keyword>
<keyword evidence="6" id="KW-1185">Reference proteome</keyword>
<dbReference type="EC" id="2.1.1.-" evidence="3"/>
<dbReference type="Gene3D" id="3.40.50.150">
    <property type="entry name" value="Vaccinia Virus protein VP39"/>
    <property type="match status" value="1"/>
</dbReference>
<dbReference type="GO" id="GO:0003677">
    <property type="term" value="F:DNA binding"/>
    <property type="evidence" value="ECO:0007669"/>
    <property type="project" value="InterPro"/>
</dbReference>
<organism evidence="5 6">
    <name type="scientific">Solidesulfovibrio carbinoliphilus subsp. oakridgensis</name>
    <dbReference type="NCBI Taxonomy" id="694327"/>
    <lineage>
        <taxon>Bacteria</taxon>
        <taxon>Pseudomonadati</taxon>
        <taxon>Thermodesulfobacteriota</taxon>
        <taxon>Desulfovibrionia</taxon>
        <taxon>Desulfovibrionales</taxon>
        <taxon>Desulfovibrionaceae</taxon>
        <taxon>Solidesulfovibrio</taxon>
    </lineage>
</organism>
<proteinExistence type="inferred from homology"/>
<dbReference type="STRING" id="694327.DFW101_1821"/>
<dbReference type="InterPro" id="IPR029063">
    <property type="entry name" value="SAM-dependent_MTases_sf"/>
</dbReference>
<dbReference type="PRINTS" id="PR00508">
    <property type="entry name" value="S21N4MTFRASE"/>
</dbReference>
<dbReference type="AlphaFoldDB" id="G7Q9Z8"/>
<dbReference type="Pfam" id="PF01555">
    <property type="entry name" value="N6_N4_Mtase"/>
    <property type="match status" value="1"/>
</dbReference>
<dbReference type="RefSeq" id="WP_009181218.1">
    <property type="nucleotide sequence ID" value="NZ_CM001368.1"/>
</dbReference>
<dbReference type="GO" id="GO:0032259">
    <property type="term" value="P:methylation"/>
    <property type="evidence" value="ECO:0007669"/>
    <property type="project" value="UniProtKB-KW"/>
</dbReference>
<dbReference type="OrthoDB" id="9800801at2"/>
<name>G7Q9Z8_9BACT</name>
<dbReference type="GO" id="GO:0008170">
    <property type="term" value="F:N-methyltransferase activity"/>
    <property type="evidence" value="ECO:0007669"/>
    <property type="project" value="InterPro"/>
</dbReference>
<reference evidence="6" key="1">
    <citation type="journal article" date="2015" name="Genome Announc.">
        <title>High-Quality Draft Genome Sequence of Desulfovibrio carbinoliphilus FW-101-2B, an Organic Acid-Oxidizing Sulfate-Reducing Bacterium Isolated from Uranium(VI)-Contaminated Groundwater.</title>
        <authorList>
            <person name="Ramsay B.D."/>
            <person name="Hwang C."/>
            <person name="Woo H.L."/>
            <person name="Carroll S.L."/>
            <person name="Lucas S."/>
            <person name="Han J."/>
            <person name="Lapidus A.L."/>
            <person name="Cheng J.F."/>
            <person name="Goodwin L.A."/>
            <person name="Pitluck S."/>
            <person name="Peters L."/>
            <person name="Chertkov O."/>
            <person name="Held B."/>
            <person name="Detter J.C."/>
            <person name="Han C.S."/>
            <person name="Tapia R."/>
            <person name="Land M.L."/>
            <person name="Hauser L.J."/>
            <person name="Kyrpides N.C."/>
            <person name="Ivanova N.N."/>
            <person name="Mikhailova N."/>
            <person name="Pagani I."/>
            <person name="Woyke T."/>
            <person name="Arkin A.P."/>
            <person name="Dehal P."/>
            <person name="Chivian D."/>
            <person name="Criddle C.S."/>
            <person name="Wu W."/>
            <person name="Chakraborty R."/>
            <person name="Hazen T.C."/>
            <person name="Fields M.W."/>
        </authorList>
    </citation>
    <scope>NUCLEOTIDE SEQUENCE [LARGE SCALE GENOMIC DNA]</scope>
    <source>
        <strain evidence="6">FW-101-2B</strain>
    </source>
</reference>
<dbReference type="HOGENOM" id="CLU_024927_2_3_7"/>
<evidence type="ECO:0000313" key="5">
    <source>
        <dbReference type="EMBL" id="EHJ47828.1"/>
    </source>
</evidence>
<accession>G7Q9Z8</accession>
<dbReference type="InterPro" id="IPR001091">
    <property type="entry name" value="RM_Methyltransferase"/>
</dbReference>
<dbReference type="InterPro" id="IPR002941">
    <property type="entry name" value="DNA_methylase_N4/N6"/>
</dbReference>
<comment type="similarity">
    <text evidence="3">Belongs to the N(4)/N(6)-methyltransferase family.</text>
</comment>
<dbReference type="SUPFAM" id="SSF53335">
    <property type="entry name" value="S-adenosyl-L-methionine-dependent methyltransferases"/>
    <property type="match status" value="1"/>
</dbReference>
<feature type="domain" description="DNA methylase N-4/N-6" evidence="4">
    <location>
        <begin position="59"/>
        <end position="301"/>
    </location>
</feature>
<evidence type="ECO:0000256" key="1">
    <source>
        <dbReference type="ARBA" id="ARBA00022603"/>
    </source>
</evidence>